<dbReference type="AlphaFoldDB" id="A0A4Y2MH35"/>
<gene>
    <name evidence="1" type="ORF">AVEN_74585_1</name>
</gene>
<organism evidence="1 2">
    <name type="scientific">Araneus ventricosus</name>
    <name type="common">Orbweaver spider</name>
    <name type="synonym">Epeira ventricosa</name>
    <dbReference type="NCBI Taxonomy" id="182803"/>
    <lineage>
        <taxon>Eukaryota</taxon>
        <taxon>Metazoa</taxon>
        <taxon>Ecdysozoa</taxon>
        <taxon>Arthropoda</taxon>
        <taxon>Chelicerata</taxon>
        <taxon>Arachnida</taxon>
        <taxon>Araneae</taxon>
        <taxon>Araneomorphae</taxon>
        <taxon>Entelegynae</taxon>
        <taxon>Araneoidea</taxon>
        <taxon>Araneidae</taxon>
        <taxon>Araneus</taxon>
    </lineage>
</organism>
<evidence type="ECO:0000313" key="1">
    <source>
        <dbReference type="EMBL" id="GBN25690.1"/>
    </source>
</evidence>
<protein>
    <submittedName>
        <fullName evidence="1">Uncharacterized protein</fullName>
    </submittedName>
</protein>
<evidence type="ECO:0000313" key="2">
    <source>
        <dbReference type="Proteomes" id="UP000499080"/>
    </source>
</evidence>
<accession>A0A4Y2MH35</accession>
<proteinExistence type="predicted"/>
<keyword evidence="2" id="KW-1185">Reference proteome</keyword>
<dbReference type="EMBL" id="BGPR01007274">
    <property type="protein sequence ID" value="GBN25690.1"/>
    <property type="molecule type" value="Genomic_DNA"/>
</dbReference>
<sequence length="104" mass="11844">MLTGRNLKQPNFNYPSCVFILHPFLWRWSLVSPVQHSASPPTSPSSLMNSNCFSRSFRTSFKLHPVADFVNMRPHAQNCCWSLPIHKVAIYVSLSSVLCTSNEF</sequence>
<name>A0A4Y2MH35_ARAVE</name>
<dbReference type="Proteomes" id="UP000499080">
    <property type="component" value="Unassembled WGS sequence"/>
</dbReference>
<reference evidence="1 2" key="1">
    <citation type="journal article" date="2019" name="Sci. Rep.">
        <title>Orb-weaving spider Araneus ventricosus genome elucidates the spidroin gene catalogue.</title>
        <authorList>
            <person name="Kono N."/>
            <person name="Nakamura H."/>
            <person name="Ohtoshi R."/>
            <person name="Moran D.A.P."/>
            <person name="Shinohara A."/>
            <person name="Yoshida Y."/>
            <person name="Fujiwara M."/>
            <person name="Mori M."/>
            <person name="Tomita M."/>
            <person name="Arakawa K."/>
        </authorList>
    </citation>
    <scope>NUCLEOTIDE SEQUENCE [LARGE SCALE GENOMIC DNA]</scope>
</reference>
<comment type="caution">
    <text evidence="1">The sequence shown here is derived from an EMBL/GenBank/DDBJ whole genome shotgun (WGS) entry which is preliminary data.</text>
</comment>